<dbReference type="SMART" id="SM00315">
    <property type="entry name" value="RGS"/>
    <property type="match status" value="1"/>
</dbReference>
<dbReference type="InterPro" id="IPR054722">
    <property type="entry name" value="PolX-like_BBD"/>
</dbReference>
<dbReference type="FunFam" id="1.10.167.10:FF:000001">
    <property type="entry name" value="Putative regulator of g-protein signaling 12"/>
    <property type="match status" value="1"/>
</dbReference>
<dbReference type="AlphaFoldDB" id="A0AAD7RQ91"/>
<evidence type="ECO:0000256" key="2">
    <source>
        <dbReference type="ARBA" id="ARBA00004496"/>
    </source>
</evidence>
<gene>
    <name evidence="9" type="ORF">AAFF_G00136390</name>
</gene>
<name>A0AAD7RQ91_9TELE</name>
<dbReference type="SUPFAM" id="SSF48097">
    <property type="entry name" value="Regulator of G-protein signaling, RGS"/>
    <property type="match status" value="1"/>
</dbReference>
<dbReference type="InterPro" id="IPR034956">
    <property type="entry name" value="RGS_RGS5"/>
</dbReference>
<evidence type="ECO:0000313" key="10">
    <source>
        <dbReference type="Proteomes" id="UP001221898"/>
    </source>
</evidence>
<dbReference type="FunFam" id="1.10.196.10:FF:000001">
    <property type="entry name" value="Regulator of G-protein signaling 8"/>
    <property type="match status" value="1"/>
</dbReference>
<dbReference type="InterPro" id="IPR036305">
    <property type="entry name" value="RGS_sf"/>
</dbReference>
<dbReference type="Gene3D" id="1.10.167.10">
    <property type="entry name" value="Regulator of G-protein Signalling 4, domain 2"/>
    <property type="match status" value="1"/>
</dbReference>
<dbReference type="Proteomes" id="UP001221898">
    <property type="component" value="Unassembled WGS sequence"/>
</dbReference>
<reference evidence="9" key="1">
    <citation type="journal article" date="2023" name="Science">
        <title>Genome structures resolve the early diversification of teleost fishes.</title>
        <authorList>
            <person name="Parey E."/>
            <person name="Louis A."/>
            <person name="Montfort J."/>
            <person name="Bouchez O."/>
            <person name="Roques C."/>
            <person name="Iampietro C."/>
            <person name="Lluch J."/>
            <person name="Castinel A."/>
            <person name="Donnadieu C."/>
            <person name="Desvignes T."/>
            <person name="Floi Bucao C."/>
            <person name="Jouanno E."/>
            <person name="Wen M."/>
            <person name="Mejri S."/>
            <person name="Dirks R."/>
            <person name="Jansen H."/>
            <person name="Henkel C."/>
            <person name="Chen W.J."/>
            <person name="Zahm M."/>
            <person name="Cabau C."/>
            <person name="Klopp C."/>
            <person name="Thompson A.W."/>
            <person name="Robinson-Rechavi M."/>
            <person name="Braasch I."/>
            <person name="Lecointre G."/>
            <person name="Bobe J."/>
            <person name="Postlethwait J.H."/>
            <person name="Berthelot C."/>
            <person name="Roest Crollius H."/>
            <person name="Guiguen Y."/>
        </authorList>
    </citation>
    <scope>NUCLEOTIDE SEQUENCE</scope>
    <source>
        <strain evidence="9">NC1722</strain>
    </source>
</reference>
<comment type="function">
    <text evidence="7">Inhibits signal transduction by increasing the GTPase activity of G protein alpha subunits thereby driving them into their inactive GDP-bound form. Binds to G(i)-alpha and G(o)-alpha, but not to G(s)-alpha.</text>
</comment>
<comment type="subcellular location">
    <subcellularLocation>
        <location evidence="2">Cytoplasm</location>
    </subcellularLocation>
    <subcellularLocation>
        <location evidence="1">Membrane</location>
    </subcellularLocation>
</comment>
<evidence type="ECO:0000256" key="4">
    <source>
        <dbReference type="ARBA" id="ARBA00022490"/>
    </source>
</evidence>
<dbReference type="Pfam" id="PF00615">
    <property type="entry name" value="RGS"/>
    <property type="match status" value="1"/>
</dbReference>
<dbReference type="PRINTS" id="PR01301">
    <property type="entry name" value="RGSPROTEIN"/>
</dbReference>
<dbReference type="Pfam" id="PF22936">
    <property type="entry name" value="Pol_BBD"/>
    <property type="match status" value="1"/>
</dbReference>
<organism evidence="9 10">
    <name type="scientific">Aldrovandia affinis</name>
    <dbReference type="NCBI Taxonomy" id="143900"/>
    <lineage>
        <taxon>Eukaryota</taxon>
        <taxon>Metazoa</taxon>
        <taxon>Chordata</taxon>
        <taxon>Craniata</taxon>
        <taxon>Vertebrata</taxon>
        <taxon>Euteleostomi</taxon>
        <taxon>Actinopterygii</taxon>
        <taxon>Neopterygii</taxon>
        <taxon>Teleostei</taxon>
        <taxon>Notacanthiformes</taxon>
        <taxon>Halosauridae</taxon>
        <taxon>Aldrovandia</taxon>
    </lineage>
</organism>
<dbReference type="EMBL" id="JAINUG010000199">
    <property type="protein sequence ID" value="KAJ8388173.1"/>
    <property type="molecule type" value="Genomic_DNA"/>
</dbReference>
<evidence type="ECO:0000256" key="1">
    <source>
        <dbReference type="ARBA" id="ARBA00004370"/>
    </source>
</evidence>
<evidence type="ECO:0000259" key="8">
    <source>
        <dbReference type="PROSITE" id="PS50132"/>
    </source>
</evidence>
<proteinExistence type="predicted"/>
<dbReference type="GO" id="GO:0009968">
    <property type="term" value="P:negative regulation of signal transduction"/>
    <property type="evidence" value="ECO:0007669"/>
    <property type="project" value="UniProtKB-KW"/>
</dbReference>
<keyword evidence="5" id="KW-0734">Signal transduction inhibitor</keyword>
<keyword evidence="4" id="KW-0963">Cytoplasm</keyword>
<dbReference type="InterPro" id="IPR016137">
    <property type="entry name" value="RGS"/>
</dbReference>
<accession>A0AAD7RQ91</accession>
<evidence type="ECO:0000256" key="5">
    <source>
        <dbReference type="ARBA" id="ARBA00022700"/>
    </source>
</evidence>
<keyword evidence="10" id="KW-1185">Reference proteome</keyword>
<sequence length="278" mass="31802">MKGIMVDAGATSHIVNDIGKFKSFDDSFQSETHSVELTDGTKCNGIAQRRGTAMVCLLDNTGRQHRAQLRDALYMPSYPHDIFSVARATNGGATITFMKGDSHMVTKGGDRAKEIKTKLGTLLQKPENAIDLIIPYPEKLEKKPEKLQKPTPEEAMQWRESLDRVLINSYGLVTFRSFLRSEFSEENIEFWVACEDFKKNKSLMKMAPKAKMIYEEFIQTEAPREVNIDHFTKDVTLRNLVDLSPATFELAQKRIYALMEKDSFSRFLRSDQYQELIK</sequence>
<feature type="domain" description="RGS" evidence="8">
    <location>
        <begin position="161"/>
        <end position="277"/>
    </location>
</feature>
<keyword evidence="6" id="KW-0472">Membrane</keyword>
<evidence type="ECO:0000313" key="9">
    <source>
        <dbReference type="EMBL" id="KAJ8388173.1"/>
    </source>
</evidence>
<dbReference type="GO" id="GO:0005737">
    <property type="term" value="C:cytoplasm"/>
    <property type="evidence" value="ECO:0007669"/>
    <property type="project" value="UniProtKB-SubCell"/>
</dbReference>
<dbReference type="PANTHER" id="PTHR10845">
    <property type="entry name" value="REGULATOR OF G PROTEIN SIGNALING"/>
    <property type="match status" value="1"/>
</dbReference>
<dbReference type="CDD" id="cd08717">
    <property type="entry name" value="RGS_RGS5"/>
    <property type="match status" value="1"/>
</dbReference>
<dbReference type="GO" id="GO:0016020">
    <property type="term" value="C:membrane"/>
    <property type="evidence" value="ECO:0007669"/>
    <property type="project" value="UniProtKB-SubCell"/>
</dbReference>
<dbReference type="InterPro" id="IPR044926">
    <property type="entry name" value="RGS_subdomain_2"/>
</dbReference>
<comment type="caution">
    <text evidence="9">The sequence shown here is derived from an EMBL/GenBank/DDBJ whole genome shotgun (WGS) entry which is preliminary data.</text>
</comment>
<evidence type="ECO:0000256" key="3">
    <source>
        <dbReference type="ARBA" id="ARBA00020113"/>
    </source>
</evidence>
<evidence type="ECO:0000256" key="7">
    <source>
        <dbReference type="ARBA" id="ARBA00025071"/>
    </source>
</evidence>
<dbReference type="Gene3D" id="1.10.196.10">
    <property type="match status" value="1"/>
</dbReference>
<dbReference type="PROSITE" id="PS50132">
    <property type="entry name" value="RGS"/>
    <property type="match status" value="1"/>
</dbReference>
<protein>
    <recommendedName>
        <fullName evidence="3">Regulator of G-protein signaling 5</fullName>
    </recommendedName>
</protein>
<dbReference type="InterPro" id="IPR024066">
    <property type="entry name" value="RGS_subdom1/3"/>
</dbReference>
<dbReference type="PANTHER" id="PTHR10845:SF42">
    <property type="entry name" value="REGULATOR OF G-PROTEIN SIGNALING 5"/>
    <property type="match status" value="1"/>
</dbReference>
<evidence type="ECO:0000256" key="6">
    <source>
        <dbReference type="ARBA" id="ARBA00023136"/>
    </source>
</evidence>